<keyword evidence="3" id="KW-1185">Reference proteome</keyword>
<evidence type="ECO:0000313" key="2">
    <source>
        <dbReference type="EMBL" id="GFO28605.1"/>
    </source>
</evidence>
<comment type="caution">
    <text evidence="2">The sequence shown here is derived from an EMBL/GenBank/DDBJ whole genome shotgun (WGS) entry which is preliminary data.</text>
</comment>
<dbReference type="EMBL" id="BLXT01006069">
    <property type="protein sequence ID" value="GFO28605.1"/>
    <property type="molecule type" value="Genomic_DNA"/>
</dbReference>
<gene>
    <name evidence="2" type="ORF">PoB_005511000</name>
</gene>
<feature type="region of interest" description="Disordered" evidence="1">
    <location>
        <begin position="57"/>
        <end position="99"/>
    </location>
</feature>
<feature type="compositionally biased region" description="Polar residues" evidence="1">
    <location>
        <begin position="57"/>
        <end position="73"/>
    </location>
</feature>
<accession>A0AAV4CB09</accession>
<proteinExistence type="predicted"/>
<reference evidence="2 3" key="1">
    <citation type="journal article" date="2021" name="Elife">
        <title>Chloroplast acquisition without the gene transfer in kleptoplastic sea slugs, Plakobranchus ocellatus.</title>
        <authorList>
            <person name="Maeda T."/>
            <person name="Takahashi S."/>
            <person name="Yoshida T."/>
            <person name="Shimamura S."/>
            <person name="Takaki Y."/>
            <person name="Nagai Y."/>
            <person name="Toyoda A."/>
            <person name="Suzuki Y."/>
            <person name="Arimoto A."/>
            <person name="Ishii H."/>
            <person name="Satoh N."/>
            <person name="Nishiyama T."/>
            <person name="Hasebe M."/>
            <person name="Maruyama T."/>
            <person name="Minagawa J."/>
            <person name="Obokata J."/>
            <person name="Shigenobu S."/>
        </authorList>
    </citation>
    <scope>NUCLEOTIDE SEQUENCE [LARGE SCALE GENOMIC DNA]</scope>
</reference>
<dbReference type="AlphaFoldDB" id="A0AAV4CB09"/>
<organism evidence="2 3">
    <name type="scientific">Plakobranchus ocellatus</name>
    <dbReference type="NCBI Taxonomy" id="259542"/>
    <lineage>
        <taxon>Eukaryota</taxon>
        <taxon>Metazoa</taxon>
        <taxon>Spiralia</taxon>
        <taxon>Lophotrochozoa</taxon>
        <taxon>Mollusca</taxon>
        <taxon>Gastropoda</taxon>
        <taxon>Heterobranchia</taxon>
        <taxon>Euthyneura</taxon>
        <taxon>Panpulmonata</taxon>
        <taxon>Sacoglossa</taxon>
        <taxon>Placobranchoidea</taxon>
        <taxon>Plakobranchidae</taxon>
        <taxon>Plakobranchus</taxon>
    </lineage>
</organism>
<sequence>MVIANFKTIRQARVTVAGLERFAIHWANQHLQDANTQQNNCARDLVTTCPGSCHQPGPQQINLKRQARPNTGPKQCRRVPRVSLGTSNPAKKLLPSRPMSRTVLFIKKERSSTTAI</sequence>
<evidence type="ECO:0000256" key="1">
    <source>
        <dbReference type="SAM" id="MobiDB-lite"/>
    </source>
</evidence>
<dbReference type="Proteomes" id="UP000735302">
    <property type="component" value="Unassembled WGS sequence"/>
</dbReference>
<protein>
    <submittedName>
        <fullName evidence="2">Uncharacterized protein</fullName>
    </submittedName>
</protein>
<evidence type="ECO:0000313" key="3">
    <source>
        <dbReference type="Proteomes" id="UP000735302"/>
    </source>
</evidence>
<name>A0AAV4CB09_9GAST</name>